<gene>
    <name evidence="1" type="ORF">BCR33DRAFT_847929</name>
</gene>
<evidence type="ECO:0000313" key="2">
    <source>
        <dbReference type="Proteomes" id="UP000193642"/>
    </source>
</evidence>
<dbReference type="OrthoDB" id="9971592at2759"/>
<accession>A0A1Y2CNG8</accession>
<dbReference type="InterPro" id="IPR009069">
    <property type="entry name" value="Cys_alpha_HP_mot_SF"/>
</dbReference>
<comment type="caution">
    <text evidence="1">The sequence shown here is derived from an EMBL/GenBank/DDBJ whole genome shotgun (WGS) entry which is preliminary data.</text>
</comment>
<dbReference type="EMBL" id="MCGO01000011">
    <property type="protein sequence ID" value="ORY48542.1"/>
    <property type="molecule type" value="Genomic_DNA"/>
</dbReference>
<organism evidence="1 2">
    <name type="scientific">Rhizoclosmatium globosum</name>
    <dbReference type="NCBI Taxonomy" id="329046"/>
    <lineage>
        <taxon>Eukaryota</taxon>
        <taxon>Fungi</taxon>
        <taxon>Fungi incertae sedis</taxon>
        <taxon>Chytridiomycota</taxon>
        <taxon>Chytridiomycota incertae sedis</taxon>
        <taxon>Chytridiomycetes</taxon>
        <taxon>Chytridiales</taxon>
        <taxon>Chytriomycetaceae</taxon>
        <taxon>Rhizoclosmatium</taxon>
    </lineage>
</organism>
<dbReference type="SUPFAM" id="SSF47072">
    <property type="entry name" value="Cysteine alpha-hairpin motif"/>
    <property type="match status" value="1"/>
</dbReference>
<dbReference type="AlphaFoldDB" id="A0A1Y2CNG8"/>
<protein>
    <recommendedName>
        <fullName evidence="3">CHCH domain-containing protein</fullName>
    </recommendedName>
</protein>
<proteinExistence type="predicted"/>
<evidence type="ECO:0008006" key="3">
    <source>
        <dbReference type="Google" id="ProtNLM"/>
    </source>
</evidence>
<name>A0A1Y2CNG8_9FUNG</name>
<reference evidence="1 2" key="1">
    <citation type="submission" date="2016-07" db="EMBL/GenBank/DDBJ databases">
        <title>Pervasive Adenine N6-methylation of Active Genes in Fungi.</title>
        <authorList>
            <consortium name="DOE Joint Genome Institute"/>
            <person name="Mondo S.J."/>
            <person name="Dannebaum R.O."/>
            <person name="Kuo R.C."/>
            <person name="Labutti K."/>
            <person name="Haridas S."/>
            <person name="Kuo A."/>
            <person name="Salamov A."/>
            <person name="Ahrendt S.R."/>
            <person name="Lipzen A."/>
            <person name="Sullivan W."/>
            <person name="Andreopoulos W.B."/>
            <person name="Clum A."/>
            <person name="Lindquist E."/>
            <person name="Daum C."/>
            <person name="Ramamoorthy G.K."/>
            <person name="Gryganskyi A."/>
            <person name="Culley D."/>
            <person name="Magnuson J.K."/>
            <person name="James T.Y."/>
            <person name="O'Malley M.A."/>
            <person name="Stajich J.E."/>
            <person name="Spatafora J.W."/>
            <person name="Visel A."/>
            <person name="Grigoriev I.V."/>
        </authorList>
    </citation>
    <scope>NUCLEOTIDE SEQUENCE [LARGE SCALE GENOMIC DNA]</scope>
    <source>
        <strain evidence="1 2">JEL800</strain>
    </source>
</reference>
<keyword evidence="2" id="KW-1185">Reference proteome</keyword>
<evidence type="ECO:0000313" key="1">
    <source>
        <dbReference type="EMBL" id="ORY48542.1"/>
    </source>
</evidence>
<sequence length="86" mass="9797">MGLFSDPEGLPDPAKYCSAQRDAANKCMSDLNFDREQYRTKCSHLFKAVRDCRDSWKKLKKDLTTYERTGVLPADASIPEPSQQPK</sequence>
<dbReference type="PROSITE" id="PS51808">
    <property type="entry name" value="CHCH"/>
    <property type="match status" value="1"/>
</dbReference>
<dbReference type="Proteomes" id="UP000193642">
    <property type="component" value="Unassembled WGS sequence"/>
</dbReference>